<name>A0A182MWT8_9DIPT</name>
<dbReference type="EnsemblMetazoa" id="ACUA028221-RA">
    <property type="protein sequence ID" value="ACUA028221-PA"/>
    <property type="gene ID" value="ACUA028221"/>
</dbReference>
<dbReference type="VEuPathDB" id="VectorBase:ACUA028221"/>
<reference evidence="2" key="1">
    <citation type="submission" date="2013-09" db="EMBL/GenBank/DDBJ databases">
        <title>The Genome Sequence of Anopheles culicifacies species A.</title>
        <authorList>
            <consortium name="The Broad Institute Genomics Platform"/>
            <person name="Neafsey D.E."/>
            <person name="Besansky N."/>
            <person name="Howell P."/>
            <person name="Walton C."/>
            <person name="Young S.K."/>
            <person name="Zeng Q."/>
            <person name="Gargeya S."/>
            <person name="Fitzgerald M."/>
            <person name="Haas B."/>
            <person name="Abouelleil A."/>
            <person name="Allen A.W."/>
            <person name="Alvarado L."/>
            <person name="Arachchi H.M."/>
            <person name="Berlin A.M."/>
            <person name="Chapman S.B."/>
            <person name="Gainer-Dewar J."/>
            <person name="Goldberg J."/>
            <person name="Griggs A."/>
            <person name="Gujja S."/>
            <person name="Hansen M."/>
            <person name="Howarth C."/>
            <person name="Imamovic A."/>
            <person name="Ireland A."/>
            <person name="Larimer J."/>
            <person name="McCowan C."/>
            <person name="Murphy C."/>
            <person name="Pearson M."/>
            <person name="Poon T.W."/>
            <person name="Priest M."/>
            <person name="Roberts A."/>
            <person name="Saif S."/>
            <person name="Shea T."/>
            <person name="Sisk P."/>
            <person name="Sykes S."/>
            <person name="Wortman J."/>
            <person name="Nusbaum C."/>
            <person name="Birren B."/>
        </authorList>
    </citation>
    <scope>NUCLEOTIDE SEQUENCE [LARGE SCALE GENOMIC DNA]</scope>
    <source>
        <strain evidence="2">A-37</strain>
    </source>
</reference>
<keyword evidence="2" id="KW-1185">Reference proteome</keyword>
<reference evidence="1" key="2">
    <citation type="submission" date="2020-05" db="UniProtKB">
        <authorList>
            <consortium name="EnsemblMetazoa"/>
        </authorList>
    </citation>
    <scope>IDENTIFICATION</scope>
    <source>
        <strain evidence="1">A-37</strain>
    </source>
</reference>
<evidence type="ECO:0000313" key="1">
    <source>
        <dbReference type="EnsemblMetazoa" id="ACUA028221-PA"/>
    </source>
</evidence>
<dbReference type="AlphaFoldDB" id="A0A182MWT8"/>
<evidence type="ECO:0000313" key="2">
    <source>
        <dbReference type="Proteomes" id="UP000075883"/>
    </source>
</evidence>
<proteinExistence type="predicted"/>
<accession>A0A182MWT8</accession>
<protein>
    <submittedName>
        <fullName evidence="1">Uncharacterized protein</fullName>
    </submittedName>
</protein>
<dbReference type="EMBL" id="AXCM01009678">
    <property type="status" value="NOT_ANNOTATED_CDS"/>
    <property type="molecule type" value="Genomic_DNA"/>
</dbReference>
<organism evidence="1 2">
    <name type="scientific">Anopheles culicifacies</name>
    <dbReference type="NCBI Taxonomy" id="139723"/>
    <lineage>
        <taxon>Eukaryota</taxon>
        <taxon>Metazoa</taxon>
        <taxon>Ecdysozoa</taxon>
        <taxon>Arthropoda</taxon>
        <taxon>Hexapoda</taxon>
        <taxon>Insecta</taxon>
        <taxon>Pterygota</taxon>
        <taxon>Neoptera</taxon>
        <taxon>Endopterygota</taxon>
        <taxon>Diptera</taxon>
        <taxon>Nematocera</taxon>
        <taxon>Culicoidea</taxon>
        <taxon>Culicidae</taxon>
        <taxon>Anophelinae</taxon>
        <taxon>Anopheles</taxon>
        <taxon>culicifacies species complex</taxon>
    </lineage>
</organism>
<sequence length="121" mass="13790">MDDFVLVQRVQALEQRVGELAHKLHAKPLELVLLDQLVQVDVQQLERDAHVVAKHETVVHVDDVHRVVPILRPQVLQYADLLLCLPMEALLVADHLQRHVLKVSVIVRFHHLPKAALANDL</sequence>
<dbReference type="Proteomes" id="UP000075883">
    <property type="component" value="Unassembled WGS sequence"/>
</dbReference>